<dbReference type="HAMAP" id="MF_00149">
    <property type="entry name" value="DNA_mis_repair"/>
    <property type="match status" value="1"/>
</dbReference>
<evidence type="ECO:0000256" key="1">
    <source>
        <dbReference type="ARBA" id="ARBA00006082"/>
    </source>
</evidence>
<sequence>MVLRIHQLPPAIANQIAAGEVIERPASVVKELLENSLDAGASVISVEVNYGGLLQITVSDNGSGIVKDDLPLAVAAHATSKIRTLNDLYSIDSMGFRGEALASIASVAKVTIISKPEGQDNAMMLRVEGERRTLSPCARNIGTTIDVSDLFYNAPVRKRFLKNEKLEFQAIEMVVKRFALSAPQIALTLKHNKKLIFSLPPALSEQAKAIRMSRILGNTFMREAIFLDVEHSGMRLYGWISNQRLQRSQNDRQWIYVNQRMVKDKLLQHAVKQAYDGLLHAGRFPVCLLYFTLPGSEVDVNVHPTKHEVRFQQPRLVHDFFTSQLTKALHSNLTNLDTREYAYAIASCNERQNAIAEPAHSRNHIETHGGSNDLFPNRSGNSFSSSITSKGYKKTSAVCHPETESQWIVLNERFILVFIKQQPYLVDLVALFQEWTEKQLMKKALPLESRPLLISIRYPLPKQWMHRLDHIKHELARVGIRIEYPIADELLIRSIPLSAPYLDVRLFFNFFCELDFFHTEQLIPLISRSQMFDPKQLTVEERIEMNQLLLELSLKEEKHNTYKALTIDDCRMLLHE</sequence>
<evidence type="ECO:0000256" key="5">
    <source>
        <dbReference type="HAMAP-Rule" id="MF_00149"/>
    </source>
</evidence>
<dbReference type="FunFam" id="3.30.565.10:FF:000003">
    <property type="entry name" value="DNA mismatch repair endonuclease MutL"/>
    <property type="match status" value="1"/>
</dbReference>
<dbReference type="SUPFAM" id="SSF55874">
    <property type="entry name" value="ATPase domain of HSP90 chaperone/DNA topoisomerase II/histidine kinase"/>
    <property type="match status" value="1"/>
</dbReference>
<dbReference type="PANTHER" id="PTHR10073">
    <property type="entry name" value="DNA MISMATCH REPAIR PROTEIN MLH, PMS, MUTL"/>
    <property type="match status" value="1"/>
</dbReference>
<dbReference type="GO" id="GO:0005524">
    <property type="term" value="F:ATP binding"/>
    <property type="evidence" value="ECO:0007669"/>
    <property type="project" value="InterPro"/>
</dbReference>
<dbReference type="Gene3D" id="3.30.1540.20">
    <property type="entry name" value="MutL, C-terminal domain, dimerisation subdomain"/>
    <property type="match status" value="1"/>
</dbReference>
<dbReference type="PANTHER" id="PTHR10073:SF12">
    <property type="entry name" value="DNA MISMATCH REPAIR PROTEIN MLH1"/>
    <property type="match status" value="1"/>
</dbReference>
<dbReference type="Pfam" id="PF01119">
    <property type="entry name" value="DNA_mis_repair"/>
    <property type="match status" value="1"/>
</dbReference>
<dbReference type="Pfam" id="PF08676">
    <property type="entry name" value="MutL_C"/>
    <property type="match status" value="1"/>
</dbReference>
<dbReference type="OrthoDB" id="9763467at2"/>
<dbReference type="PROSITE" id="PS00058">
    <property type="entry name" value="DNA_MISMATCH_REPAIR_1"/>
    <property type="match status" value="1"/>
</dbReference>
<evidence type="ECO:0000313" key="7">
    <source>
        <dbReference type="Proteomes" id="UP000239239"/>
    </source>
</evidence>
<keyword evidence="6" id="KW-0378">Hydrolase</keyword>
<dbReference type="Gene3D" id="3.30.565.10">
    <property type="entry name" value="Histidine kinase-like ATPase, C-terminal domain"/>
    <property type="match status" value="1"/>
</dbReference>
<keyword evidence="6" id="KW-0540">Nuclease</keyword>
<dbReference type="InterPro" id="IPR002099">
    <property type="entry name" value="MutL/Mlh/PMS"/>
</dbReference>
<keyword evidence="4 5" id="KW-0234">DNA repair</keyword>
<dbReference type="GO" id="GO:0032300">
    <property type="term" value="C:mismatch repair complex"/>
    <property type="evidence" value="ECO:0007669"/>
    <property type="project" value="InterPro"/>
</dbReference>
<gene>
    <name evidence="5" type="primary">mutL</name>
    <name evidence="6" type="ORF">C3928_14350</name>
</gene>
<protein>
    <recommendedName>
        <fullName evidence="2 5">DNA mismatch repair protein MutL</fullName>
    </recommendedName>
</protein>
<proteinExistence type="inferred from homology"/>
<keyword evidence="6" id="KW-0255">Endonuclease</keyword>
<comment type="caution">
    <text evidence="6">The sequence shown here is derived from an EMBL/GenBank/DDBJ whole genome shotgun (WGS) entry which is preliminary data.</text>
</comment>
<dbReference type="Pfam" id="PF13589">
    <property type="entry name" value="HATPase_c_3"/>
    <property type="match status" value="1"/>
</dbReference>
<evidence type="ECO:0000256" key="4">
    <source>
        <dbReference type="ARBA" id="ARBA00023204"/>
    </source>
</evidence>
<dbReference type="SMART" id="SM01340">
    <property type="entry name" value="DNA_mis_repair"/>
    <property type="match status" value="1"/>
</dbReference>
<dbReference type="RefSeq" id="WP_027229027.1">
    <property type="nucleotide sequence ID" value="NZ_CP017601.1"/>
</dbReference>
<dbReference type="InterPro" id="IPR042121">
    <property type="entry name" value="MutL_C_regsub"/>
</dbReference>
<dbReference type="InterPro" id="IPR014790">
    <property type="entry name" value="MutL_C"/>
</dbReference>
<dbReference type="InterPro" id="IPR036890">
    <property type="entry name" value="HATPase_C_sf"/>
</dbReference>
<dbReference type="InterPro" id="IPR020568">
    <property type="entry name" value="Ribosomal_Su5_D2-typ_SF"/>
</dbReference>
<dbReference type="GO" id="GO:0006298">
    <property type="term" value="P:mismatch repair"/>
    <property type="evidence" value="ECO:0007669"/>
    <property type="project" value="UniProtKB-UniRule"/>
</dbReference>
<dbReference type="NCBIfam" id="TIGR00585">
    <property type="entry name" value="mutl"/>
    <property type="match status" value="1"/>
</dbReference>
<dbReference type="InterPro" id="IPR013507">
    <property type="entry name" value="DNA_mismatch_S5_2-like"/>
</dbReference>
<dbReference type="EMBL" id="PQWY01000019">
    <property type="protein sequence ID" value="PPK29153.1"/>
    <property type="molecule type" value="Genomic_DNA"/>
</dbReference>
<dbReference type="InterPro" id="IPR042120">
    <property type="entry name" value="MutL_C_dimsub"/>
</dbReference>
<dbReference type="InterPro" id="IPR020667">
    <property type="entry name" value="DNA_mismatch_repair_MutL"/>
</dbReference>
<dbReference type="SUPFAM" id="SSF54211">
    <property type="entry name" value="Ribosomal protein S5 domain 2-like"/>
    <property type="match status" value="1"/>
</dbReference>
<name>A0A2S6EVD5_LEGPN</name>
<dbReference type="CDD" id="cd16926">
    <property type="entry name" value="HATPase_MutL-MLH-PMS-like"/>
    <property type="match status" value="1"/>
</dbReference>
<dbReference type="GO" id="GO:0016887">
    <property type="term" value="F:ATP hydrolysis activity"/>
    <property type="evidence" value="ECO:0007669"/>
    <property type="project" value="InterPro"/>
</dbReference>
<dbReference type="Gene3D" id="3.30.230.10">
    <property type="match status" value="1"/>
</dbReference>
<dbReference type="GO" id="GO:0004519">
    <property type="term" value="F:endonuclease activity"/>
    <property type="evidence" value="ECO:0007669"/>
    <property type="project" value="UniProtKB-KW"/>
</dbReference>
<comment type="function">
    <text evidence="5">This protein is involved in the repair of mismatches in DNA. It is required for dam-dependent methyl-directed DNA mismatch repair. May act as a 'molecular matchmaker', a protein that promotes the formation of a stable complex between two or more DNA-binding proteins in an ATP-dependent manner without itself being part of a final effector complex.</text>
</comment>
<dbReference type="InterPro" id="IPR014721">
    <property type="entry name" value="Ribsml_uS5_D2-typ_fold_subgr"/>
</dbReference>
<evidence type="ECO:0000256" key="3">
    <source>
        <dbReference type="ARBA" id="ARBA00022763"/>
    </source>
</evidence>
<reference evidence="6 7" key="1">
    <citation type="submission" date="2018-02" db="EMBL/GenBank/DDBJ databases">
        <title>Draft genome sequences of four Legionella pneumophila clinical strains isolated in Ontario.</title>
        <authorList>
            <person name="Fortuna A."/>
            <person name="Ramnarine R."/>
            <person name="Li A."/>
            <person name="Frantz C."/>
            <person name="Mallo G."/>
        </authorList>
    </citation>
    <scope>NUCLEOTIDE SEQUENCE [LARGE SCALE GENOMIC DNA]</scope>
    <source>
        <strain evidence="6 7">LG61</strain>
    </source>
</reference>
<dbReference type="Gene3D" id="3.30.1370.100">
    <property type="entry name" value="MutL, C-terminal domain, regulatory subdomain"/>
    <property type="match status" value="1"/>
</dbReference>
<evidence type="ECO:0000256" key="2">
    <source>
        <dbReference type="ARBA" id="ARBA00021975"/>
    </source>
</evidence>
<dbReference type="AlphaFoldDB" id="A0A2S6EVD5"/>
<keyword evidence="3 5" id="KW-0227">DNA damage</keyword>
<organism evidence="6 7">
    <name type="scientific">Legionella pneumophila</name>
    <dbReference type="NCBI Taxonomy" id="446"/>
    <lineage>
        <taxon>Bacteria</taxon>
        <taxon>Pseudomonadati</taxon>
        <taxon>Pseudomonadota</taxon>
        <taxon>Gammaproteobacteria</taxon>
        <taxon>Legionellales</taxon>
        <taxon>Legionellaceae</taxon>
        <taxon>Legionella</taxon>
    </lineage>
</organism>
<dbReference type="InterPro" id="IPR014762">
    <property type="entry name" value="DNA_mismatch_repair_CS"/>
</dbReference>
<dbReference type="SUPFAM" id="SSF118116">
    <property type="entry name" value="DNA mismatch repair protein MutL"/>
    <property type="match status" value="1"/>
</dbReference>
<dbReference type="GO" id="GO:0140664">
    <property type="term" value="F:ATP-dependent DNA damage sensor activity"/>
    <property type="evidence" value="ECO:0007669"/>
    <property type="project" value="InterPro"/>
</dbReference>
<evidence type="ECO:0000313" key="6">
    <source>
        <dbReference type="EMBL" id="PPK29153.1"/>
    </source>
</evidence>
<dbReference type="CDD" id="cd03482">
    <property type="entry name" value="MutL_Trans_MutL"/>
    <property type="match status" value="1"/>
</dbReference>
<dbReference type="InterPro" id="IPR037198">
    <property type="entry name" value="MutL_C_sf"/>
</dbReference>
<accession>A0A2S6EVD5</accession>
<comment type="similarity">
    <text evidence="1 5">Belongs to the DNA mismatch repair MutL/HexB family.</text>
</comment>
<dbReference type="GO" id="GO:0030983">
    <property type="term" value="F:mismatched DNA binding"/>
    <property type="evidence" value="ECO:0007669"/>
    <property type="project" value="InterPro"/>
</dbReference>
<dbReference type="InterPro" id="IPR038973">
    <property type="entry name" value="MutL/Mlh/Pms-like"/>
</dbReference>
<dbReference type="Proteomes" id="UP000239239">
    <property type="component" value="Unassembled WGS sequence"/>
</dbReference>